<dbReference type="FunFam" id="3.40.50.720:FF:000084">
    <property type="entry name" value="Short-chain dehydrogenase reductase"/>
    <property type="match status" value="1"/>
</dbReference>
<dbReference type="EMBL" id="UINC01037292">
    <property type="protein sequence ID" value="SVB32567.1"/>
    <property type="molecule type" value="Genomic_DNA"/>
</dbReference>
<organism evidence="2">
    <name type="scientific">marine metagenome</name>
    <dbReference type="NCBI Taxonomy" id="408172"/>
    <lineage>
        <taxon>unclassified sequences</taxon>
        <taxon>metagenomes</taxon>
        <taxon>ecological metagenomes</taxon>
    </lineage>
</organism>
<accession>A0A382D4N8</accession>
<evidence type="ECO:0000313" key="2">
    <source>
        <dbReference type="EMBL" id="SVB32567.1"/>
    </source>
</evidence>
<evidence type="ECO:0000256" key="1">
    <source>
        <dbReference type="ARBA" id="ARBA00006484"/>
    </source>
</evidence>
<dbReference type="Pfam" id="PF13561">
    <property type="entry name" value="adh_short_C2"/>
    <property type="match status" value="1"/>
</dbReference>
<dbReference type="SUPFAM" id="SSF51735">
    <property type="entry name" value="NAD(P)-binding Rossmann-fold domains"/>
    <property type="match status" value="1"/>
</dbReference>
<sequence>MTVTQRILITGAASGIGNAIAGCCLEEGSRVHICDIDGEALEGAIKDKQGLSGTRCDVGNAADVARLFEDVEVSLGGLDILVNNAGIGGGHSPIEEIDVDEWRRTMDVNLNGMFYCIQKATPYMKAQKSGTIINISTVSVRTGMTNRLPYITSKQGVMGLTHNVARELGPWNVRCNAILPGLIDNTRGRAILARKAEADGRTLEETEEEYLRYISMRCWIEPKEVGDLVVFLSSEKAKHISGQFIAVDGHMEWEA</sequence>
<proteinExistence type="inferred from homology"/>
<dbReference type="AlphaFoldDB" id="A0A382D4N8"/>
<dbReference type="PROSITE" id="PS51257">
    <property type="entry name" value="PROKAR_LIPOPROTEIN"/>
    <property type="match status" value="1"/>
</dbReference>
<dbReference type="PRINTS" id="PR00080">
    <property type="entry name" value="SDRFAMILY"/>
</dbReference>
<comment type="similarity">
    <text evidence="1">Belongs to the short-chain dehydrogenases/reductases (SDR) family.</text>
</comment>
<dbReference type="CDD" id="cd05233">
    <property type="entry name" value="SDR_c"/>
    <property type="match status" value="1"/>
</dbReference>
<dbReference type="NCBIfam" id="NF009466">
    <property type="entry name" value="PRK12826.1-2"/>
    <property type="match status" value="1"/>
</dbReference>
<dbReference type="PRINTS" id="PR00081">
    <property type="entry name" value="GDHRDH"/>
</dbReference>
<gene>
    <name evidence="2" type="ORF">METZ01_LOCUS185421</name>
</gene>
<name>A0A382D4N8_9ZZZZ</name>
<protein>
    <submittedName>
        <fullName evidence="2">Uncharacterized protein</fullName>
    </submittedName>
</protein>
<dbReference type="InterPro" id="IPR002347">
    <property type="entry name" value="SDR_fam"/>
</dbReference>
<dbReference type="PANTHER" id="PTHR42760">
    <property type="entry name" value="SHORT-CHAIN DEHYDROGENASES/REDUCTASES FAMILY MEMBER"/>
    <property type="match status" value="1"/>
</dbReference>
<dbReference type="InterPro" id="IPR036291">
    <property type="entry name" value="NAD(P)-bd_dom_sf"/>
</dbReference>
<dbReference type="GO" id="GO:0016616">
    <property type="term" value="F:oxidoreductase activity, acting on the CH-OH group of donors, NAD or NADP as acceptor"/>
    <property type="evidence" value="ECO:0007669"/>
    <property type="project" value="TreeGrafter"/>
</dbReference>
<reference evidence="2" key="1">
    <citation type="submission" date="2018-05" db="EMBL/GenBank/DDBJ databases">
        <authorList>
            <person name="Lanie J.A."/>
            <person name="Ng W.-L."/>
            <person name="Kazmierczak K.M."/>
            <person name="Andrzejewski T.M."/>
            <person name="Davidsen T.M."/>
            <person name="Wayne K.J."/>
            <person name="Tettelin H."/>
            <person name="Glass J.I."/>
            <person name="Rusch D."/>
            <person name="Podicherti R."/>
            <person name="Tsui H.-C.T."/>
            <person name="Winkler M.E."/>
        </authorList>
    </citation>
    <scope>NUCLEOTIDE SEQUENCE</scope>
</reference>
<dbReference type="Gene3D" id="3.40.50.720">
    <property type="entry name" value="NAD(P)-binding Rossmann-like Domain"/>
    <property type="match status" value="1"/>
</dbReference>